<dbReference type="PANTHER" id="PTHR13593">
    <property type="match status" value="1"/>
</dbReference>
<dbReference type="OrthoDB" id="7984201at2759"/>
<dbReference type="InterPro" id="IPR017946">
    <property type="entry name" value="PLC-like_Pdiesterase_TIM-brl"/>
</dbReference>
<organism evidence="2 3">
    <name type="scientific">Cryptococcus deuterogattii Ram5</name>
    <dbReference type="NCBI Taxonomy" id="1296110"/>
    <lineage>
        <taxon>Eukaryota</taxon>
        <taxon>Fungi</taxon>
        <taxon>Dikarya</taxon>
        <taxon>Basidiomycota</taxon>
        <taxon>Agaricomycotina</taxon>
        <taxon>Tremellomycetes</taxon>
        <taxon>Tremellales</taxon>
        <taxon>Cryptococcaceae</taxon>
        <taxon>Cryptococcus</taxon>
        <taxon>Cryptococcus gattii species complex</taxon>
    </lineage>
</organism>
<dbReference type="EMBL" id="KN847906">
    <property type="protein sequence ID" value="KIR39396.1"/>
    <property type="molecule type" value="Genomic_DNA"/>
</dbReference>
<dbReference type="Gene3D" id="3.20.20.190">
    <property type="entry name" value="Phosphatidylinositol (PI) phosphodiesterase"/>
    <property type="match status" value="1"/>
</dbReference>
<evidence type="ECO:0000313" key="2">
    <source>
        <dbReference type="EMBL" id="KIR39396.1"/>
    </source>
</evidence>
<dbReference type="AlphaFoldDB" id="A0A0D0UVZ3"/>
<dbReference type="PROSITE" id="PS50007">
    <property type="entry name" value="PIPLC_X_DOMAIN"/>
    <property type="match status" value="1"/>
</dbReference>
<protein>
    <recommendedName>
        <fullName evidence="4">PLC-like phosphodiesterase</fullName>
    </recommendedName>
</protein>
<dbReference type="HOGENOM" id="CLU_037358_2_0_1"/>
<keyword evidence="3" id="KW-1185">Reference proteome</keyword>
<name>A0A0D0UVZ3_9TREE</name>
<evidence type="ECO:0000256" key="1">
    <source>
        <dbReference type="SAM" id="SignalP"/>
    </source>
</evidence>
<dbReference type="GO" id="GO:0006629">
    <property type="term" value="P:lipid metabolic process"/>
    <property type="evidence" value="ECO:0007669"/>
    <property type="project" value="InterPro"/>
</dbReference>
<reference evidence="2 3" key="1">
    <citation type="submission" date="2015-01" db="EMBL/GenBank/DDBJ databases">
        <title>The Genome Sequence of Cryptococcus gattii Ram5.</title>
        <authorList>
            <consortium name="The Broad Institute Genomics Platform"/>
            <person name="Cuomo C."/>
            <person name="Litvintseva A."/>
            <person name="Chen Y."/>
            <person name="Heitman J."/>
            <person name="Sun S."/>
            <person name="Springer D."/>
            <person name="Dromer F."/>
            <person name="Young S."/>
            <person name="Zeng Q."/>
            <person name="Gargeya S."/>
            <person name="Abouelleil A."/>
            <person name="Alvarado L."/>
            <person name="Chapman S.B."/>
            <person name="Gainer-Dewar J."/>
            <person name="Goldberg J."/>
            <person name="Griggs A."/>
            <person name="Gujja S."/>
            <person name="Hansen M."/>
            <person name="Howarth C."/>
            <person name="Imamovic A."/>
            <person name="Larimer J."/>
            <person name="Murphy C."/>
            <person name="Naylor J."/>
            <person name="Pearson M."/>
            <person name="Priest M."/>
            <person name="Roberts A."/>
            <person name="Saif S."/>
            <person name="Shea T."/>
            <person name="Sykes S."/>
            <person name="Wortman J."/>
            <person name="Nusbaum C."/>
            <person name="Birren B."/>
        </authorList>
    </citation>
    <scope>NUCLEOTIDE SEQUENCE [LARGE SCALE GENOMIC DNA]</scope>
    <source>
        <strain evidence="2 3">Ram5</strain>
    </source>
</reference>
<sequence>MLFDFILFFVSLSALPSILAATTCNGHSELCSRLYSNVTFIGAHDSYAVGSSMADDQDKDVTSQLNDGIRTLQIQAHNSSDGIHLCHSSCSLLDGGLMSDYLTTVASWVNDNPNDVITILIVNSDNLPPTSFSSVFESAGLASKVYTPSSQPTQLSDWPTLSDMIDAGTTVVAFMDYEADTSSVGYLLNEFAAMWEDPYDVTDQEFGCAVNRSSGDTGAQPFLINHFLDKVSRDRKTTSYNLILTFHQTYSFASTQFFIPNKDKLNETNAETGTGSIGYHVDNCRQLWGRNPNHILLDFYDSNGNSPFNVAASLNGVSAPTNVVAAGSATATSSGSAAAVSTKSLSGSGLSVEGVAKGITLGLGVMLGVGMGVGRVLV</sequence>
<feature type="signal peptide" evidence="1">
    <location>
        <begin position="1"/>
        <end position="20"/>
    </location>
</feature>
<accession>A0A0D0UVZ3</accession>
<evidence type="ECO:0008006" key="4">
    <source>
        <dbReference type="Google" id="ProtNLM"/>
    </source>
</evidence>
<dbReference type="PANTHER" id="PTHR13593:SF140">
    <property type="entry name" value="PLC-LIKE PHOSPHODIESTERASE"/>
    <property type="match status" value="1"/>
</dbReference>
<feature type="chain" id="PRO_5002222876" description="PLC-like phosphodiesterase" evidence="1">
    <location>
        <begin position="21"/>
        <end position="378"/>
    </location>
</feature>
<evidence type="ECO:0000313" key="3">
    <source>
        <dbReference type="Proteomes" id="UP000053392"/>
    </source>
</evidence>
<dbReference type="CDD" id="cd08588">
    <property type="entry name" value="PI-PLCc_At5g67130_like"/>
    <property type="match status" value="1"/>
</dbReference>
<dbReference type="GO" id="GO:0008081">
    <property type="term" value="F:phosphoric diester hydrolase activity"/>
    <property type="evidence" value="ECO:0007669"/>
    <property type="project" value="InterPro"/>
</dbReference>
<dbReference type="SUPFAM" id="SSF51695">
    <property type="entry name" value="PLC-like phosphodiesterases"/>
    <property type="match status" value="1"/>
</dbReference>
<keyword evidence="1" id="KW-0732">Signal</keyword>
<dbReference type="Pfam" id="PF26146">
    <property type="entry name" value="PI-PLC_X"/>
    <property type="match status" value="2"/>
</dbReference>
<gene>
    <name evidence="2" type="ORF">I313_04417</name>
</gene>
<dbReference type="Proteomes" id="UP000053392">
    <property type="component" value="Unassembled WGS sequence"/>
</dbReference>
<dbReference type="InterPro" id="IPR051057">
    <property type="entry name" value="PI-PLC_domain"/>
</dbReference>
<proteinExistence type="predicted"/>